<evidence type="ECO:0000313" key="3">
    <source>
        <dbReference type="Proteomes" id="UP000292235"/>
    </source>
</evidence>
<dbReference type="InterPro" id="IPR027417">
    <property type="entry name" value="P-loop_NTPase"/>
</dbReference>
<dbReference type="Gene3D" id="3.40.50.300">
    <property type="entry name" value="P-loop containing nucleotide triphosphate hydrolases"/>
    <property type="match status" value="1"/>
</dbReference>
<dbReference type="GO" id="GO:0016887">
    <property type="term" value="F:ATP hydrolysis activity"/>
    <property type="evidence" value="ECO:0007669"/>
    <property type="project" value="TreeGrafter"/>
</dbReference>
<dbReference type="InterPro" id="IPR050625">
    <property type="entry name" value="ParA/MinD_ATPase"/>
</dbReference>
<dbReference type="KEGG" id="strr:EKD16_01980"/>
<name>A0A4V0ZJ46_9ACTN</name>
<dbReference type="Proteomes" id="UP000292235">
    <property type="component" value="Chromosome"/>
</dbReference>
<accession>A0A4V0ZJ46</accession>
<organism evidence="2 3">
    <name type="scientific">Streptomonospora litoralis</name>
    <dbReference type="NCBI Taxonomy" id="2498135"/>
    <lineage>
        <taxon>Bacteria</taxon>
        <taxon>Bacillati</taxon>
        <taxon>Actinomycetota</taxon>
        <taxon>Actinomycetes</taxon>
        <taxon>Streptosporangiales</taxon>
        <taxon>Nocardiopsidaceae</taxon>
        <taxon>Streptomonospora</taxon>
    </lineage>
</organism>
<gene>
    <name evidence="2" type="ORF">EKD16_01980</name>
</gene>
<feature type="region of interest" description="Disordered" evidence="1">
    <location>
        <begin position="1"/>
        <end position="21"/>
    </location>
</feature>
<dbReference type="GO" id="GO:0051782">
    <property type="term" value="P:negative regulation of cell division"/>
    <property type="evidence" value="ECO:0007669"/>
    <property type="project" value="TreeGrafter"/>
</dbReference>
<keyword evidence="3" id="KW-1185">Reference proteome</keyword>
<dbReference type="GO" id="GO:0009898">
    <property type="term" value="C:cytoplasmic side of plasma membrane"/>
    <property type="evidence" value="ECO:0007669"/>
    <property type="project" value="TreeGrafter"/>
</dbReference>
<dbReference type="GO" id="GO:0005829">
    <property type="term" value="C:cytosol"/>
    <property type="evidence" value="ECO:0007669"/>
    <property type="project" value="TreeGrafter"/>
</dbReference>
<evidence type="ECO:0000256" key="1">
    <source>
        <dbReference type="SAM" id="MobiDB-lite"/>
    </source>
</evidence>
<evidence type="ECO:0000313" key="2">
    <source>
        <dbReference type="EMBL" id="QBI52212.1"/>
    </source>
</evidence>
<dbReference type="AlphaFoldDB" id="A0A4V0ZJ46"/>
<dbReference type="OrthoDB" id="3425679at2"/>
<reference evidence="2 3" key="1">
    <citation type="submission" date="2019-02" db="EMBL/GenBank/DDBJ databases">
        <authorList>
            <person name="Khodamoradi S."/>
            <person name="Hahnke R.L."/>
            <person name="Kaempfer P."/>
            <person name="Schumann P."/>
            <person name="Rohde M."/>
            <person name="Steinert M."/>
            <person name="Luzhetskyy A."/>
            <person name="Wink J."/>
            <person name="Ruckert C."/>
        </authorList>
    </citation>
    <scope>NUCLEOTIDE SEQUENCE [LARGE SCALE GENOMIC DNA]</scope>
    <source>
        <strain evidence="2 3">M2</strain>
    </source>
</reference>
<dbReference type="PANTHER" id="PTHR43384:SF14">
    <property type="entry name" value="ESX-1 SECRETION-ASSOCIATED PROTEIN ESPI"/>
    <property type="match status" value="1"/>
</dbReference>
<sequence>MHDSAPLRSAGTAGPRAARHGDSLLRRMGRGAARPFRPPEDVLAPISLGRELQRPVTTGRRVVVSRPQGWAAESTVTALLAFAFAHYRYDRVLALDLGPGNSGLGPRLGVGEPVAPGLSGAAIESDSFDDVAQCLAAVTDGLWVLPGLQREIAEGRLDAGAYHGSVLPLTRFFGLTVIDRAADASDGLNRAAQASAHAHVLVVPSTREGAASIGRAFDWMNANGAESLPSRIVVVFTEQSRRQDAAFDYRASAAILRQSGAEVFRLGFDRHLAEGTRIDPARISAATHAAATRIAAECLRRSL</sequence>
<dbReference type="GO" id="GO:0005524">
    <property type="term" value="F:ATP binding"/>
    <property type="evidence" value="ECO:0007669"/>
    <property type="project" value="TreeGrafter"/>
</dbReference>
<dbReference type="EMBL" id="CP036455">
    <property type="protein sequence ID" value="QBI52212.1"/>
    <property type="molecule type" value="Genomic_DNA"/>
</dbReference>
<dbReference type="SUPFAM" id="SSF52540">
    <property type="entry name" value="P-loop containing nucleoside triphosphate hydrolases"/>
    <property type="match status" value="1"/>
</dbReference>
<protein>
    <submittedName>
        <fullName evidence="2">Uncharacterized protein</fullName>
    </submittedName>
</protein>
<proteinExistence type="predicted"/>
<dbReference type="RefSeq" id="WP_131096800.1">
    <property type="nucleotide sequence ID" value="NZ_CP036455.1"/>
</dbReference>
<dbReference type="PANTHER" id="PTHR43384">
    <property type="entry name" value="SEPTUM SITE-DETERMINING PROTEIN MIND HOMOLOG, CHLOROPLASTIC-RELATED"/>
    <property type="match status" value="1"/>
</dbReference>